<reference evidence="2 3" key="1">
    <citation type="submission" date="2024-03" db="EMBL/GenBank/DDBJ databases">
        <title>Aquirufa genome sequencing.</title>
        <authorList>
            <person name="Pitt A."/>
            <person name="Hahn M.W."/>
        </authorList>
    </citation>
    <scope>NUCLEOTIDE SEQUENCE [LARGE SCALE GENOMIC DNA]</scope>
    <source>
        <strain evidence="2 3">OSTEICH-129V</strain>
    </source>
</reference>
<dbReference type="PANTHER" id="PTHR43737">
    <property type="entry name" value="BLL7424 PROTEIN"/>
    <property type="match status" value="1"/>
</dbReference>
<dbReference type="PANTHER" id="PTHR43737:SF1">
    <property type="entry name" value="DUF1501 DOMAIN-CONTAINING PROTEIN"/>
    <property type="match status" value="1"/>
</dbReference>
<dbReference type="InterPro" id="IPR028974">
    <property type="entry name" value="TSP_type-3_rpt"/>
</dbReference>
<protein>
    <submittedName>
        <fullName evidence="2">DUF1501 domain-containing protein</fullName>
    </submittedName>
</protein>
<dbReference type="InterPro" id="IPR026444">
    <property type="entry name" value="Secre_tail"/>
</dbReference>
<comment type="caution">
    <text evidence="2">The sequence shown here is derived from an EMBL/GenBank/DDBJ whole genome shotgun (WGS) entry which is preliminary data.</text>
</comment>
<organism evidence="2 3">
    <name type="scientific">Aquirufa avitistagni</name>
    <dbReference type="NCBI Taxonomy" id="3104728"/>
    <lineage>
        <taxon>Bacteria</taxon>
        <taxon>Pseudomonadati</taxon>
        <taxon>Bacteroidota</taxon>
        <taxon>Cytophagia</taxon>
        <taxon>Cytophagales</taxon>
        <taxon>Flectobacillaceae</taxon>
        <taxon>Aquirufa</taxon>
    </lineage>
</organism>
<evidence type="ECO:0000259" key="1">
    <source>
        <dbReference type="Pfam" id="PF18962"/>
    </source>
</evidence>
<gene>
    <name evidence="2" type="ORF">U0R10_10915</name>
</gene>
<evidence type="ECO:0000313" key="3">
    <source>
        <dbReference type="Proteomes" id="UP001598138"/>
    </source>
</evidence>
<dbReference type="InterPro" id="IPR010869">
    <property type="entry name" value="DUF1501"/>
</dbReference>
<dbReference type="RefSeq" id="WP_377984004.1">
    <property type="nucleotide sequence ID" value="NZ_JBBKXZ010000004.1"/>
</dbReference>
<feature type="domain" description="Secretion system C-terminal sorting" evidence="1">
    <location>
        <begin position="620"/>
        <end position="693"/>
    </location>
</feature>
<dbReference type="Pfam" id="PF07394">
    <property type="entry name" value="DUF1501"/>
    <property type="match status" value="1"/>
</dbReference>
<keyword evidence="3" id="KW-1185">Reference proteome</keyword>
<name>A0ABW6DEH7_9BACT</name>
<dbReference type="EMBL" id="JBBKXZ010000004">
    <property type="protein sequence ID" value="MFD3395131.1"/>
    <property type="molecule type" value="Genomic_DNA"/>
</dbReference>
<sequence>MKRRDFIHNFSHALAASTMMPHLSYLDASKKYSLLENTVEPGKILIVLRFDGGNDGLNMITPMDQYANLNKVRPHVIIPEKKLIQLGKNDLAFHPEFKDMKILFDEKRMKIIQNVGYASPDLSHFRSSDIWQSASDFNEFVSSGWLGRLAEHEHPNFPTAYPNNKFPDPLAIELGYSNSLLLTGKTTFPGFIAGDPQNINEILNEFDTNYPSTYAGDKLNYIQTIAKQSNLYSTVVKKAYLKGNHSVKFPDTELGGQFYQMSRLIRGGLNTRVYHAILGGFDTHDSQVLQDDHTQGNHAKLLKTVNDGIIALMKCLDETGDSDRIMLVTFSEFGRRIVSRSTNGTDHGTAFPMMIFGNNLNANVLGKNPKIDPKITWEDNLEAEFDFRQIYASVIEQWLGGNDATLKNVLTKSYTQVGLTKAYADDDMDGILDRDDKCLNTPIGAMVDTNGCEVFSLAPDAISVIASSTSCIGQKNGAITISTSNKNFDYTLSIGETSAGVLTKANNYTQKIENLAVGTYSITIRVEGKPSYERKYEVKISEPQALNAVTSVDSVTASLNLNLKGAETYFINLNGISTETDNSKINLPLQKGLNTLRITTTKECQGAYNQEIFLSEETNIFPNPTPGPAKIFIPGNDFVVDISIHSMHGTSAMQTRHNIPMNRLVDVDLSDLSAGMYLVKMSGNTVRTTCKLIKY</sequence>
<accession>A0ABW6DEH7</accession>
<dbReference type="Proteomes" id="UP001598138">
    <property type="component" value="Unassembled WGS sequence"/>
</dbReference>
<proteinExistence type="predicted"/>
<dbReference type="NCBIfam" id="TIGR04183">
    <property type="entry name" value="Por_Secre_tail"/>
    <property type="match status" value="1"/>
</dbReference>
<evidence type="ECO:0000313" key="2">
    <source>
        <dbReference type="EMBL" id="MFD3395131.1"/>
    </source>
</evidence>
<dbReference type="SUPFAM" id="SSF103647">
    <property type="entry name" value="TSP type-3 repeat"/>
    <property type="match status" value="1"/>
</dbReference>
<dbReference type="Pfam" id="PF18962">
    <property type="entry name" value="Por_Secre_tail"/>
    <property type="match status" value="1"/>
</dbReference>